<organism evidence="1 2">
    <name type="scientific">Bradyrhizobium macuxiense</name>
    <dbReference type="NCBI Taxonomy" id="1755647"/>
    <lineage>
        <taxon>Bacteria</taxon>
        <taxon>Pseudomonadati</taxon>
        <taxon>Pseudomonadota</taxon>
        <taxon>Alphaproteobacteria</taxon>
        <taxon>Hyphomicrobiales</taxon>
        <taxon>Nitrobacteraceae</taxon>
        <taxon>Bradyrhizobium</taxon>
    </lineage>
</organism>
<accession>A0A109JY50</accession>
<name>A0A109JY50_9BRAD</name>
<comment type="caution">
    <text evidence="1">The sequence shown here is derived from an EMBL/GenBank/DDBJ whole genome shotgun (WGS) entry which is preliminary data.</text>
</comment>
<reference evidence="1 2" key="1">
    <citation type="submission" date="2015-11" db="EMBL/GenBank/DDBJ databases">
        <title>Draft Genome Sequence of the Strain BR 10303 (Bradyrhizobium sp.) isolated from nodules of Centrolobium paraense.</title>
        <authorList>
            <person name="Zelli J.E."/>
            <person name="Simoes-Araujo J.L."/>
            <person name="Barauna A.C."/>
            <person name="Silva K."/>
        </authorList>
    </citation>
    <scope>NUCLEOTIDE SEQUENCE [LARGE SCALE GENOMIC DNA]</scope>
    <source>
        <strain evidence="1 2">BR 10303</strain>
    </source>
</reference>
<dbReference type="Proteomes" id="UP000057737">
    <property type="component" value="Unassembled WGS sequence"/>
</dbReference>
<gene>
    <name evidence="1" type="ORF">AS156_03510</name>
</gene>
<dbReference type="OrthoDB" id="8252277at2"/>
<keyword evidence="2" id="KW-1185">Reference proteome</keyword>
<evidence type="ECO:0000313" key="2">
    <source>
        <dbReference type="Proteomes" id="UP000057737"/>
    </source>
</evidence>
<dbReference type="AlphaFoldDB" id="A0A109JY50"/>
<proteinExistence type="predicted"/>
<sequence length="93" mass="10968">MAVFPADRALQLLLEQQLLVKAETDIEEGWVRIRKQEELLDYLHAGGHDTRQAERLIEVLKETLVEWERHRGLIQQRINFLEQDVGPTPRTRN</sequence>
<evidence type="ECO:0000313" key="1">
    <source>
        <dbReference type="EMBL" id="KWV57044.1"/>
    </source>
</evidence>
<dbReference type="EMBL" id="LNCU01000045">
    <property type="protein sequence ID" value="KWV57044.1"/>
    <property type="molecule type" value="Genomic_DNA"/>
</dbReference>
<protein>
    <submittedName>
        <fullName evidence="1">Uncharacterized protein</fullName>
    </submittedName>
</protein>